<evidence type="ECO:0000313" key="5">
    <source>
        <dbReference type="EMBL" id="KFB71586.1"/>
    </source>
</evidence>
<sequence>MPLYALRRWSAEIADIEGGEPVGRDNGRERKCIRWDGEEAQDIRTGDARAGDTLVLPTEMGGCDRYGWAPRTKATVTDVGDTTRRVRLHPSVHPELAGEIRALLDDEDAGDAAWQNLARLTGKLAGEPGRVLGYPGGCVVLRASEWSSRSALRKVTLREHQQAVGARAATLAQGSGLDDELVESMRRAGAGHDTGKQDRRWQAMVGGDGLVLLAKGPGGDTRWLSLPRGWRHEMASAVHQKDPLVRYLVGSHHGHGRPLLPAAPDIGLWRQLDGWAESSTCLQRAYGPWGLAYLEALVRLADWTVSTEEQA</sequence>
<dbReference type="InterPro" id="IPR006483">
    <property type="entry name" value="CRISPR-assoc_Cas3_HD"/>
</dbReference>
<evidence type="ECO:0000259" key="4">
    <source>
        <dbReference type="PROSITE" id="PS51643"/>
    </source>
</evidence>
<evidence type="ECO:0000256" key="1">
    <source>
        <dbReference type="ARBA" id="ARBA00022723"/>
    </source>
</evidence>
<dbReference type="Gene3D" id="1.10.3210.30">
    <property type="match status" value="1"/>
</dbReference>
<reference evidence="5 6" key="1">
    <citation type="submission" date="2014-02" db="EMBL/GenBank/DDBJ databases">
        <title>Expanding our view of genomic diversity in Candidatus Accumulibacter clades.</title>
        <authorList>
            <person name="Skennerton C.T."/>
            <person name="Barr J.J."/>
            <person name="Slater F.R."/>
            <person name="Bond P.L."/>
            <person name="Tyson G.W."/>
        </authorList>
    </citation>
    <scope>NUCLEOTIDE SEQUENCE [LARGE SCALE GENOMIC DNA]</scope>
    <source>
        <strain evidence="6">BA-91</strain>
    </source>
</reference>
<dbReference type="SUPFAM" id="SSF109604">
    <property type="entry name" value="HD-domain/PDEase-like"/>
    <property type="match status" value="1"/>
</dbReference>
<dbReference type="Proteomes" id="UP000020077">
    <property type="component" value="Unassembled WGS sequence"/>
</dbReference>
<evidence type="ECO:0000313" key="6">
    <source>
        <dbReference type="Proteomes" id="UP000020077"/>
    </source>
</evidence>
<dbReference type="EMBL" id="JDVG02000523">
    <property type="protein sequence ID" value="KFB71586.1"/>
    <property type="molecule type" value="Genomic_DNA"/>
</dbReference>
<accession>A0A080LT32</accession>
<dbReference type="AlphaFoldDB" id="A0A080LT32"/>
<comment type="caution">
    <text evidence="5">The sequence shown here is derived from an EMBL/GenBank/DDBJ whole genome shotgun (WGS) entry which is preliminary data.</text>
</comment>
<dbReference type="GO" id="GO:0051607">
    <property type="term" value="P:defense response to virus"/>
    <property type="evidence" value="ECO:0007669"/>
    <property type="project" value="UniProtKB-KW"/>
</dbReference>
<name>A0A080LT32_9PROT</name>
<keyword evidence="3" id="KW-0051">Antiviral defense</keyword>
<proteinExistence type="predicted"/>
<dbReference type="PROSITE" id="PS51643">
    <property type="entry name" value="HD_CAS3"/>
    <property type="match status" value="1"/>
</dbReference>
<protein>
    <submittedName>
        <fullName evidence="5">CRISPR-associated helicase Cas3, subtype Dpsyc</fullName>
    </submittedName>
</protein>
<feature type="domain" description="HD Cas3-type" evidence="4">
    <location>
        <begin position="150"/>
        <end position="304"/>
    </location>
</feature>
<dbReference type="GO" id="GO:0016787">
    <property type="term" value="F:hydrolase activity"/>
    <property type="evidence" value="ECO:0007669"/>
    <property type="project" value="UniProtKB-KW"/>
</dbReference>
<dbReference type="GO" id="GO:0046872">
    <property type="term" value="F:metal ion binding"/>
    <property type="evidence" value="ECO:0007669"/>
    <property type="project" value="UniProtKB-KW"/>
</dbReference>
<evidence type="ECO:0000256" key="3">
    <source>
        <dbReference type="ARBA" id="ARBA00023118"/>
    </source>
</evidence>
<keyword evidence="2" id="KW-0378">Hydrolase</keyword>
<evidence type="ECO:0000256" key="2">
    <source>
        <dbReference type="ARBA" id="ARBA00022801"/>
    </source>
</evidence>
<keyword evidence="1" id="KW-0479">Metal-binding</keyword>
<organism evidence="5 6">
    <name type="scientific">Candidatus Accumulibacter phosphatis</name>
    <dbReference type="NCBI Taxonomy" id="327160"/>
    <lineage>
        <taxon>Bacteria</taxon>
        <taxon>Pseudomonadati</taxon>
        <taxon>Pseudomonadota</taxon>
        <taxon>Betaproteobacteria</taxon>
        <taxon>Candidatus Accumulibacter</taxon>
    </lineage>
</organism>
<dbReference type="InterPro" id="IPR038257">
    <property type="entry name" value="CRISPR-assoc_Cas3_HD_sf"/>
</dbReference>
<gene>
    <name evidence="5" type="ORF">AW09_003271</name>
</gene>